<evidence type="ECO:0000256" key="2">
    <source>
        <dbReference type="SAM" id="Phobius"/>
    </source>
</evidence>
<dbReference type="AlphaFoldDB" id="A0A2N9H0I9"/>
<dbReference type="PANTHER" id="PTHR36595">
    <property type="entry name" value="TRANSMEMBRANE PROTEIN"/>
    <property type="match status" value="1"/>
</dbReference>
<sequence>MKGMKIASNNPVLLLCLIILVILLLFLSLSLYSFLSTYELIVVKKSSRVAVVFFMFNAIVITICRGSLKPSEGDFDCFLSFPSLACELDDDTKYENYDDSDDEEGDEYHGYDGYDEDNDDDGGSDDDVNSEDEQVEDLERRVEDFIAKVNRQWREELIYERLLCMAPTINEL</sequence>
<reference evidence="3" key="1">
    <citation type="submission" date="2018-02" db="EMBL/GenBank/DDBJ databases">
        <authorList>
            <person name="Cohen D.B."/>
            <person name="Kent A.D."/>
        </authorList>
    </citation>
    <scope>NUCLEOTIDE SEQUENCE</scope>
</reference>
<dbReference type="EMBL" id="OIVN01002621">
    <property type="protein sequence ID" value="SPD05120.1"/>
    <property type="molecule type" value="Genomic_DNA"/>
</dbReference>
<gene>
    <name evidence="3" type="ORF">FSB_LOCUS33002</name>
</gene>
<feature type="region of interest" description="Disordered" evidence="1">
    <location>
        <begin position="92"/>
        <end position="137"/>
    </location>
</feature>
<feature type="compositionally biased region" description="Acidic residues" evidence="1">
    <location>
        <begin position="113"/>
        <end position="136"/>
    </location>
</feature>
<feature type="transmembrane region" description="Helical" evidence="2">
    <location>
        <begin position="47"/>
        <end position="64"/>
    </location>
</feature>
<accession>A0A2N9H0I9</accession>
<evidence type="ECO:0000313" key="3">
    <source>
        <dbReference type="EMBL" id="SPD05120.1"/>
    </source>
</evidence>
<evidence type="ECO:0000256" key="1">
    <source>
        <dbReference type="SAM" id="MobiDB-lite"/>
    </source>
</evidence>
<organism evidence="3">
    <name type="scientific">Fagus sylvatica</name>
    <name type="common">Beechnut</name>
    <dbReference type="NCBI Taxonomy" id="28930"/>
    <lineage>
        <taxon>Eukaryota</taxon>
        <taxon>Viridiplantae</taxon>
        <taxon>Streptophyta</taxon>
        <taxon>Embryophyta</taxon>
        <taxon>Tracheophyta</taxon>
        <taxon>Spermatophyta</taxon>
        <taxon>Magnoliopsida</taxon>
        <taxon>eudicotyledons</taxon>
        <taxon>Gunneridae</taxon>
        <taxon>Pentapetalae</taxon>
        <taxon>rosids</taxon>
        <taxon>fabids</taxon>
        <taxon>Fagales</taxon>
        <taxon>Fagaceae</taxon>
        <taxon>Fagus</taxon>
    </lineage>
</organism>
<proteinExistence type="predicted"/>
<name>A0A2N9H0I9_FAGSY</name>
<dbReference type="PANTHER" id="PTHR36595:SF2">
    <property type="entry name" value="SERINE_THREONINE-PROTEIN KINASE FHKB-RELATED"/>
    <property type="match status" value="1"/>
</dbReference>
<keyword evidence="2" id="KW-0472">Membrane</keyword>
<keyword evidence="2" id="KW-0812">Transmembrane</keyword>
<feature type="transmembrane region" description="Helical" evidence="2">
    <location>
        <begin position="12"/>
        <end position="35"/>
    </location>
</feature>
<feature type="compositionally biased region" description="Acidic residues" evidence="1">
    <location>
        <begin position="97"/>
        <end position="106"/>
    </location>
</feature>
<protein>
    <submittedName>
        <fullName evidence="3">Uncharacterized protein</fullName>
    </submittedName>
</protein>
<keyword evidence="2" id="KW-1133">Transmembrane helix</keyword>